<evidence type="ECO:0008006" key="4">
    <source>
        <dbReference type="Google" id="ProtNLM"/>
    </source>
</evidence>
<dbReference type="Proteomes" id="UP000886469">
    <property type="component" value="Unassembled WGS sequence"/>
</dbReference>
<gene>
    <name evidence="1" type="ORF">E4Q08_23585</name>
    <name evidence="2" type="ORF">E4Q08_23810</name>
</gene>
<dbReference type="RefSeq" id="WP_169072209.1">
    <property type="nucleotide sequence ID" value="NZ_JAZKUC010000001.1"/>
</dbReference>
<proteinExistence type="predicted"/>
<evidence type="ECO:0000313" key="2">
    <source>
        <dbReference type="EMBL" id="NMQ08037.1"/>
    </source>
</evidence>
<evidence type="ECO:0000313" key="1">
    <source>
        <dbReference type="EMBL" id="NMQ07997.1"/>
    </source>
</evidence>
<protein>
    <recommendedName>
        <fullName evidence="4">Protein CopB</fullName>
    </recommendedName>
</protein>
<comment type="caution">
    <text evidence="2">The sequence shown here is derived from an EMBL/GenBank/DDBJ whole genome shotgun (WGS) entry which is preliminary data.</text>
</comment>
<reference evidence="2" key="1">
    <citation type="submission" date="2019-03" db="EMBL/GenBank/DDBJ databases">
        <title>Metabolic reconstructions from genomes of highly enriched 'Candidatus Accumulibacter' and 'Candidatus Competibacter' bioreactor populations.</title>
        <authorList>
            <person name="Annavajhala M.K."/>
            <person name="Welles L."/>
            <person name="Abbas B."/>
            <person name="Sorokin D."/>
            <person name="Park H."/>
            <person name="Van Loosdrecht M."/>
            <person name="Chandran K."/>
        </authorList>
    </citation>
    <scope>NUCLEOTIDE SEQUENCE</scope>
    <source>
        <strain evidence="2">SBR_L</strain>
    </source>
</reference>
<sequence length="92" mass="10561">MAKSNAQRQADYRVRHFKDEGKGKRLNLVLDLHAKCALERLAFCYGVTQREILDGLLRQAEGDVADRASQLPNGLSDYYEKHRRLAQEFVTP</sequence>
<organism evidence="2 3">
    <name type="scientific">Candidatus Accumulibacter contiguus</name>
    <dbReference type="NCBI Taxonomy" id="2954381"/>
    <lineage>
        <taxon>Bacteria</taxon>
        <taxon>Pseudomonadati</taxon>
        <taxon>Pseudomonadota</taxon>
        <taxon>Betaproteobacteria</taxon>
        <taxon>Candidatus Accumulibacter</taxon>
    </lineage>
</organism>
<accession>A0ABX1TIK1</accession>
<evidence type="ECO:0000313" key="3">
    <source>
        <dbReference type="Proteomes" id="UP000886469"/>
    </source>
</evidence>
<name>A0ABX1TIK1_9PROT</name>
<dbReference type="EMBL" id="SPMX01000150">
    <property type="protein sequence ID" value="NMQ08037.1"/>
    <property type="molecule type" value="Genomic_DNA"/>
</dbReference>
<keyword evidence="3" id="KW-1185">Reference proteome</keyword>
<dbReference type="EMBL" id="SPMX01000139">
    <property type="protein sequence ID" value="NMQ07997.1"/>
    <property type="molecule type" value="Genomic_DNA"/>
</dbReference>